<reference evidence="3" key="1">
    <citation type="journal article" date="2019" name="Int. J. Syst. Evol. Microbiol.">
        <title>The Global Catalogue of Microorganisms (GCM) 10K type strain sequencing project: providing services to taxonomists for standard genome sequencing and annotation.</title>
        <authorList>
            <consortium name="The Broad Institute Genomics Platform"/>
            <consortium name="The Broad Institute Genome Sequencing Center for Infectious Disease"/>
            <person name="Wu L."/>
            <person name="Ma J."/>
        </authorList>
    </citation>
    <scope>NUCLEOTIDE SEQUENCE [LARGE SCALE GENOMIC DNA]</scope>
    <source>
        <strain evidence="3">CCM 8895</strain>
    </source>
</reference>
<proteinExistence type="predicted"/>
<dbReference type="RefSeq" id="WP_125593721.1">
    <property type="nucleotide sequence ID" value="NZ_JBHSSN010000004.1"/>
</dbReference>
<organism evidence="2 3">
    <name type="scientific">Companilactobacillus baiquanensis</name>
    <dbReference type="NCBI Taxonomy" id="2486005"/>
    <lineage>
        <taxon>Bacteria</taxon>
        <taxon>Bacillati</taxon>
        <taxon>Bacillota</taxon>
        <taxon>Bacilli</taxon>
        <taxon>Lactobacillales</taxon>
        <taxon>Lactobacillaceae</taxon>
        <taxon>Companilactobacillus</taxon>
    </lineage>
</organism>
<gene>
    <name evidence="2" type="ORF">ACFP1F_03665</name>
</gene>
<protein>
    <recommendedName>
        <fullName evidence="4">DUF4064 domain-containing protein</fullName>
    </recommendedName>
</protein>
<accession>A0ABW1UT25</accession>
<evidence type="ECO:0000313" key="3">
    <source>
        <dbReference type="Proteomes" id="UP001596186"/>
    </source>
</evidence>
<feature type="transmembrane region" description="Helical" evidence="1">
    <location>
        <begin position="80"/>
        <end position="101"/>
    </location>
</feature>
<keyword evidence="1" id="KW-1133">Transmembrane helix</keyword>
<keyword evidence="1" id="KW-0472">Membrane</keyword>
<name>A0ABW1UT25_9LACO</name>
<feature type="transmembrane region" description="Helical" evidence="1">
    <location>
        <begin position="12"/>
        <end position="31"/>
    </location>
</feature>
<sequence length="113" mass="12949">MKKMSGAQLAGWIVFWVNYAVLIAIWIVYTIHPKNLSIIPNDLLSSNFTLGIYLFVVLFVQGIAGIAIKKLHEENYWSIVLLIIGIFFNWFYIIAAVWGMVLNQKVENTNSRT</sequence>
<keyword evidence="1" id="KW-0812">Transmembrane</keyword>
<dbReference type="Proteomes" id="UP001596186">
    <property type="component" value="Unassembled WGS sequence"/>
</dbReference>
<dbReference type="EMBL" id="JBHSSN010000004">
    <property type="protein sequence ID" value="MFC6322863.1"/>
    <property type="molecule type" value="Genomic_DNA"/>
</dbReference>
<feature type="transmembrane region" description="Helical" evidence="1">
    <location>
        <begin position="51"/>
        <end position="68"/>
    </location>
</feature>
<evidence type="ECO:0008006" key="4">
    <source>
        <dbReference type="Google" id="ProtNLM"/>
    </source>
</evidence>
<evidence type="ECO:0000313" key="2">
    <source>
        <dbReference type="EMBL" id="MFC6322863.1"/>
    </source>
</evidence>
<comment type="caution">
    <text evidence="2">The sequence shown here is derived from an EMBL/GenBank/DDBJ whole genome shotgun (WGS) entry which is preliminary data.</text>
</comment>
<evidence type="ECO:0000256" key="1">
    <source>
        <dbReference type="SAM" id="Phobius"/>
    </source>
</evidence>
<keyword evidence="3" id="KW-1185">Reference proteome</keyword>